<dbReference type="InterPro" id="IPR015424">
    <property type="entry name" value="PyrdxlP-dep_Trfase"/>
</dbReference>
<accession>A0AAD9MPU0</accession>
<evidence type="ECO:0000256" key="2">
    <source>
        <dbReference type="ARBA" id="ARBA00022741"/>
    </source>
</evidence>
<dbReference type="InterPro" id="IPR047641">
    <property type="entry name" value="ABC_transpr_MalK/UgpC-like"/>
</dbReference>
<comment type="caution">
    <text evidence="5">The sequence shown here is derived from an EMBL/GenBank/DDBJ whole genome shotgun (WGS) entry which is preliminary data.</text>
</comment>
<dbReference type="NCBIfam" id="NF008653">
    <property type="entry name" value="PRK11650.1"/>
    <property type="match status" value="1"/>
</dbReference>
<dbReference type="CDD" id="cd00609">
    <property type="entry name" value="AAT_like"/>
    <property type="match status" value="1"/>
</dbReference>
<dbReference type="SMART" id="SM00382">
    <property type="entry name" value="AAA"/>
    <property type="match status" value="1"/>
</dbReference>
<protein>
    <recommendedName>
        <fullName evidence="4">ABC transporter domain-containing protein</fullName>
    </recommendedName>
</protein>
<evidence type="ECO:0000256" key="1">
    <source>
        <dbReference type="ARBA" id="ARBA00022448"/>
    </source>
</evidence>
<keyword evidence="6" id="KW-1185">Reference proteome</keyword>
<dbReference type="InterPro" id="IPR015855">
    <property type="entry name" value="ABC_transpr_MalK-like"/>
</dbReference>
<dbReference type="GO" id="GO:0005524">
    <property type="term" value="F:ATP binding"/>
    <property type="evidence" value="ECO:0007669"/>
    <property type="project" value="UniProtKB-KW"/>
</dbReference>
<evidence type="ECO:0000313" key="6">
    <source>
        <dbReference type="Proteomes" id="UP001208570"/>
    </source>
</evidence>
<dbReference type="Pfam" id="PF00005">
    <property type="entry name" value="ABC_tran"/>
    <property type="match status" value="1"/>
</dbReference>
<dbReference type="NCBIfam" id="NF006388">
    <property type="entry name" value="PRK08637.1"/>
    <property type="match status" value="1"/>
</dbReference>
<dbReference type="Pfam" id="PF17912">
    <property type="entry name" value="OB_MalK"/>
    <property type="match status" value="1"/>
</dbReference>
<dbReference type="Proteomes" id="UP001208570">
    <property type="component" value="Unassembled WGS sequence"/>
</dbReference>
<dbReference type="AlphaFoldDB" id="A0AAD9MPU0"/>
<evidence type="ECO:0000256" key="3">
    <source>
        <dbReference type="ARBA" id="ARBA00022840"/>
    </source>
</evidence>
<dbReference type="PROSITE" id="PS50893">
    <property type="entry name" value="ABC_TRANSPORTER_2"/>
    <property type="match status" value="1"/>
</dbReference>
<feature type="domain" description="ABC transporter" evidence="4">
    <location>
        <begin position="292"/>
        <end position="523"/>
    </location>
</feature>
<gene>
    <name evidence="5" type="ORF">LSH36_1091g00227</name>
</gene>
<dbReference type="FunFam" id="3.40.50.300:FF:000042">
    <property type="entry name" value="Maltose/maltodextrin ABC transporter, ATP-binding protein"/>
    <property type="match status" value="1"/>
</dbReference>
<dbReference type="InterPro" id="IPR003593">
    <property type="entry name" value="AAA+_ATPase"/>
</dbReference>
<dbReference type="CDD" id="cd03301">
    <property type="entry name" value="ABC_MalK_N"/>
    <property type="match status" value="1"/>
</dbReference>
<organism evidence="5 6">
    <name type="scientific">Paralvinella palmiformis</name>
    <dbReference type="NCBI Taxonomy" id="53620"/>
    <lineage>
        <taxon>Eukaryota</taxon>
        <taxon>Metazoa</taxon>
        <taxon>Spiralia</taxon>
        <taxon>Lophotrochozoa</taxon>
        <taxon>Annelida</taxon>
        <taxon>Polychaeta</taxon>
        <taxon>Sedentaria</taxon>
        <taxon>Canalipalpata</taxon>
        <taxon>Terebellida</taxon>
        <taxon>Terebelliformia</taxon>
        <taxon>Alvinellidae</taxon>
        <taxon>Paralvinella</taxon>
    </lineage>
</organism>
<dbReference type="Gene3D" id="3.40.50.300">
    <property type="entry name" value="P-loop containing nucleotide triphosphate hydrolases"/>
    <property type="match status" value="1"/>
</dbReference>
<dbReference type="SUPFAM" id="SSF50331">
    <property type="entry name" value="MOP-like"/>
    <property type="match status" value="1"/>
</dbReference>
<evidence type="ECO:0000313" key="5">
    <source>
        <dbReference type="EMBL" id="KAK2141502.1"/>
    </source>
</evidence>
<dbReference type="GO" id="GO:0008643">
    <property type="term" value="P:carbohydrate transport"/>
    <property type="evidence" value="ECO:0007669"/>
    <property type="project" value="InterPro"/>
</dbReference>
<dbReference type="InterPro" id="IPR003439">
    <property type="entry name" value="ABC_transporter-like_ATP-bd"/>
</dbReference>
<dbReference type="Gene3D" id="3.40.640.10">
    <property type="entry name" value="Type I PLP-dependent aspartate aminotransferase-like (Major domain)"/>
    <property type="match status" value="1"/>
</dbReference>
<dbReference type="SUPFAM" id="SSF53383">
    <property type="entry name" value="PLP-dependent transferases"/>
    <property type="match status" value="1"/>
</dbReference>
<proteinExistence type="predicted"/>
<keyword evidence="2" id="KW-0547">Nucleotide-binding</keyword>
<dbReference type="EMBL" id="JAODUP010001091">
    <property type="protein sequence ID" value="KAK2141502.1"/>
    <property type="molecule type" value="Genomic_DNA"/>
</dbReference>
<reference evidence="5" key="1">
    <citation type="journal article" date="2023" name="Mol. Biol. Evol.">
        <title>Third-Generation Sequencing Reveals the Adaptive Role of the Epigenome in Three Deep-Sea Polychaetes.</title>
        <authorList>
            <person name="Perez M."/>
            <person name="Aroh O."/>
            <person name="Sun Y."/>
            <person name="Lan Y."/>
            <person name="Juniper S.K."/>
            <person name="Young C.R."/>
            <person name="Angers B."/>
            <person name="Qian P.Y."/>
        </authorList>
    </citation>
    <scope>NUCLEOTIDE SEQUENCE</scope>
    <source>
        <strain evidence="5">P08H-3</strain>
    </source>
</reference>
<dbReference type="SUPFAM" id="SSF52540">
    <property type="entry name" value="P-loop containing nucleoside triphosphate hydrolases"/>
    <property type="match status" value="1"/>
</dbReference>
<dbReference type="InterPro" id="IPR004839">
    <property type="entry name" value="Aminotransferase_I/II_large"/>
</dbReference>
<dbReference type="Gene3D" id="2.40.50.140">
    <property type="entry name" value="Nucleic acid-binding proteins"/>
    <property type="match status" value="1"/>
</dbReference>
<dbReference type="Pfam" id="PF00155">
    <property type="entry name" value="Aminotran_1_2"/>
    <property type="match status" value="1"/>
</dbReference>
<evidence type="ECO:0000259" key="4">
    <source>
        <dbReference type="PROSITE" id="PS50893"/>
    </source>
</evidence>
<dbReference type="PANTHER" id="PTHR43875">
    <property type="entry name" value="MALTODEXTRIN IMPORT ATP-BINDING PROTEIN MSMX"/>
    <property type="match status" value="1"/>
</dbReference>
<dbReference type="InterPro" id="IPR012340">
    <property type="entry name" value="NA-bd_OB-fold"/>
</dbReference>
<keyword evidence="1" id="KW-0813">Transport</keyword>
<dbReference type="PROSITE" id="PS00211">
    <property type="entry name" value="ABC_TRANSPORTER_1"/>
    <property type="match status" value="1"/>
</dbReference>
<sequence length="653" mass="72939">MGRRLFFPKGIVAQSAEAKNQATRFNATVGMAYEKKILMTTKVLCSFLPSFTPSQIVSYAPTGGILELRKIWKTLQQEKNPSLATTPFLLPIVTTGITHGISIAADLFLDAEDDVILPDMRWGNYDLIFAHRHQANIKTFPLFTSDNSFNIDALKNELQSVKKAFLVLNFPNNPTGYSPTKTEAQSLLSILKEAAQSGTSLVVIFDDAYFGLFYEDVTIQESLFASVAQLHKNIIAIKVDGITKEDFSWGLRVGFITISSPELSEKHFEALEKKCFAAVRSTVSNEKIMAAVQLKDISKTYTNNVHAVRNANIQVLDKEFVVLVGPSGCGKTTTLRMIAGLEEISKGQLYIDGKLVNDIPPKDRDIAMVFQNYALYPHMNVYDNMAFGLKIRKFSKQAIEKRVQEAAHILDIEALLDRKPKALSGGQRQRVALGRAIVRQPKVFLFDEPLSNLDAKLRVQMRAEISALHQRLQATMIYVTHDQIEAMTMSDKIVVMKDGDIQQTGAPLDLYNHPINKFVAGFIGSPPMNFMTMTITEKNQKLWGSLDKQTLLLSDELTTIAKNKVSQQVIFGIRPESLIVNENAQKETSVDATVEIVEPLGSEVHLYINTGSSQLIVRTSPEKIYHPGENIRLTPDMRHVVLFDRETELALNS</sequence>
<dbReference type="InterPro" id="IPR008995">
    <property type="entry name" value="Mo/tungstate-bd_C_term_dom"/>
</dbReference>
<name>A0AAD9MPU0_9ANNE</name>
<dbReference type="GO" id="GO:0043190">
    <property type="term" value="C:ATP-binding cassette (ABC) transporter complex"/>
    <property type="evidence" value="ECO:0007669"/>
    <property type="project" value="InterPro"/>
</dbReference>
<dbReference type="PANTHER" id="PTHR43875:SF1">
    <property type="entry name" value="OSMOPROTECTIVE COMPOUNDS UPTAKE ATP-BINDING PROTEIN GGTA"/>
    <property type="match status" value="1"/>
</dbReference>
<dbReference type="InterPro" id="IPR015421">
    <property type="entry name" value="PyrdxlP-dep_Trfase_major"/>
</dbReference>
<dbReference type="InterPro" id="IPR027417">
    <property type="entry name" value="P-loop_NTPase"/>
</dbReference>
<dbReference type="GO" id="GO:0140359">
    <property type="term" value="F:ABC-type transporter activity"/>
    <property type="evidence" value="ECO:0007669"/>
    <property type="project" value="InterPro"/>
</dbReference>
<dbReference type="InterPro" id="IPR017871">
    <property type="entry name" value="ABC_transporter-like_CS"/>
</dbReference>
<dbReference type="GO" id="GO:0016887">
    <property type="term" value="F:ATP hydrolysis activity"/>
    <property type="evidence" value="ECO:0007669"/>
    <property type="project" value="InterPro"/>
</dbReference>
<dbReference type="GO" id="GO:0030170">
    <property type="term" value="F:pyridoxal phosphate binding"/>
    <property type="evidence" value="ECO:0007669"/>
    <property type="project" value="InterPro"/>
</dbReference>
<dbReference type="Gene3D" id="2.40.50.100">
    <property type="match status" value="1"/>
</dbReference>
<keyword evidence="3" id="KW-0067">ATP-binding</keyword>
<dbReference type="InterPro" id="IPR040582">
    <property type="entry name" value="OB_MalK-like"/>
</dbReference>